<evidence type="ECO:0000313" key="4">
    <source>
        <dbReference type="Proteomes" id="UP000319671"/>
    </source>
</evidence>
<evidence type="ECO:0000256" key="1">
    <source>
        <dbReference type="SAM" id="MobiDB-lite"/>
    </source>
</evidence>
<feature type="compositionally biased region" description="Basic and acidic residues" evidence="1">
    <location>
        <begin position="142"/>
        <end position="155"/>
    </location>
</feature>
<keyword evidence="2" id="KW-0472">Membrane</keyword>
<evidence type="ECO:0000256" key="2">
    <source>
        <dbReference type="SAM" id="Phobius"/>
    </source>
</evidence>
<feature type="transmembrane region" description="Helical" evidence="2">
    <location>
        <begin position="92"/>
        <end position="110"/>
    </location>
</feature>
<keyword evidence="2" id="KW-0812">Transmembrane</keyword>
<proteinExistence type="predicted"/>
<dbReference type="Proteomes" id="UP000319671">
    <property type="component" value="Unassembled WGS sequence"/>
</dbReference>
<sequence length="258" mass="29258">MARGFEMKFIIVLFLIISLGSLISAFISRIKKNGKAMKQLLFSIGSFFMIFISGNITNFNTVLAFVLLGVIIIFLILSISSMVQKNGKSKKYFFFSLGTLFMFVVFIIFGSNSPVVNKEKDKNSDEVSNIQKTKGNLNNKNENSKKPDTSIDKKNEWTQDNTDQIYYTVGRYSENGKYVVMGKYTLTPAEPNKLEEFDLKNRGFNKDLDNKILIVDSSFFGGNGPRSQFDIYSILWKSGSRDKAISVDIAHRDTSRGW</sequence>
<feature type="compositionally biased region" description="Polar residues" evidence="1">
    <location>
        <begin position="126"/>
        <end position="141"/>
    </location>
</feature>
<dbReference type="AlphaFoldDB" id="A0A561DZH3"/>
<protein>
    <submittedName>
        <fullName evidence="3">Uncharacterized protein</fullName>
    </submittedName>
</protein>
<gene>
    <name evidence="3" type="ORF">FB550_101787</name>
</gene>
<feature type="transmembrane region" description="Helical" evidence="2">
    <location>
        <begin position="39"/>
        <end position="56"/>
    </location>
</feature>
<accession>A0A561DZH3</accession>
<evidence type="ECO:0000313" key="3">
    <source>
        <dbReference type="EMBL" id="TWE08759.1"/>
    </source>
</evidence>
<feature type="transmembrane region" description="Helical" evidence="2">
    <location>
        <begin position="6"/>
        <end position="27"/>
    </location>
</feature>
<comment type="caution">
    <text evidence="3">The sequence shown here is derived from an EMBL/GenBank/DDBJ whole genome shotgun (WGS) entry which is preliminary data.</text>
</comment>
<keyword evidence="2" id="KW-1133">Transmembrane helix</keyword>
<dbReference type="EMBL" id="VIVN01000001">
    <property type="protein sequence ID" value="TWE08759.1"/>
    <property type="molecule type" value="Genomic_DNA"/>
</dbReference>
<reference evidence="3 4" key="1">
    <citation type="submission" date="2019-06" db="EMBL/GenBank/DDBJ databases">
        <title>Sorghum-associated microbial communities from plants grown in Nebraska, USA.</title>
        <authorList>
            <person name="Schachtman D."/>
        </authorList>
    </citation>
    <scope>NUCLEOTIDE SEQUENCE [LARGE SCALE GENOMIC DNA]</scope>
    <source>
        <strain evidence="3 4">2482</strain>
    </source>
</reference>
<feature type="region of interest" description="Disordered" evidence="1">
    <location>
        <begin position="118"/>
        <end position="155"/>
    </location>
</feature>
<keyword evidence="4" id="KW-1185">Reference proteome</keyword>
<feature type="transmembrane region" description="Helical" evidence="2">
    <location>
        <begin position="62"/>
        <end position="80"/>
    </location>
</feature>
<organism evidence="3 4">
    <name type="scientific">Neobacillus bataviensis</name>
    <dbReference type="NCBI Taxonomy" id="220685"/>
    <lineage>
        <taxon>Bacteria</taxon>
        <taxon>Bacillati</taxon>
        <taxon>Bacillota</taxon>
        <taxon>Bacilli</taxon>
        <taxon>Bacillales</taxon>
        <taxon>Bacillaceae</taxon>
        <taxon>Neobacillus</taxon>
    </lineage>
</organism>
<name>A0A561DZH3_9BACI</name>